<evidence type="ECO:0000256" key="1">
    <source>
        <dbReference type="SAM" id="MobiDB-lite"/>
    </source>
</evidence>
<dbReference type="Gene3D" id="3.40.1440.10">
    <property type="entry name" value="GIY-YIG endonuclease"/>
    <property type="match status" value="1"/>
</dbReference>
<dbReference type="EMBL" id="OX459122">
    <property type="protein sequence ID" value="CAI9107123.1"/>
    <property type="molecule type" value="Genomic_DNA"/>
</dbReference>
<evidence type="ECO:0000259" key="2">
    <source>
        <dbReference type="PROSITE" id="PS50164"/>
    </source>
</evidence>
<feature type="domain" description="GIY-YIG" evidence="2">
    <location>
        <begin position="44"/>
        <end position="127"/>
    </location>
</feature>
<feature type="region of interest" description="Disordered" evidence="1">
    <location>
        <begin position="1"/>
        <end position="39"/>
    </location>
</feature>
<feature type="region of interest" description="Disordered" evidence="1">
    <location>
        <begin position="202"/>
        <end position="248"/>
    </location>
</feature>
<evidence type="ECO:0000313" key="4">
    <source>
        <dbReference type="Proteomes" id="UP001161247"/>
    </source>
</evidence>
<gene>
    <name evidence="3" type="ORF">OLC1_LOCUS15510</name>
</gene>
<feature type="compositionally biased region" description="Acidic residues" evidence="1">
    <location>
        <begin position="21"/>
        <end position="39"/>
    </location>
</feature>
<dbReference type="PANTHER" id="PTHR20208">
    <property type="entry name" value="STRUCTURE-SPECIFIC ENDONUCLEASE SUBUNIT SLX1"/>
    <property type="match status" value="1"/>
</dbReference>
<sequence length="440" mass="49470">MGRRKKGQEETTATLKPRNTEEEDDESSPANSMEEEEDGGGNGKFFACYLLTSLSPRFKGHTYIGFTVNPKRRIRQHNGELRSGAWRTKRRRPWEMVLCIYGFPTNVAALQFDLNLTVNYFSTKYMAHAASCPRLPGQMRVRVCSMDELPCYTGISFCDDENDDIYCEDGGCEESGGSQESIEGEFVEAQVPNDVTVVLGALESDQHDGDKKKAGSKKRTAQKRTKNTRLGKKLSQGSSEHDKKSDQEQAFSFVSRNEITADAQDSEILSLSDELLTQPKKGGVRGEEIHKQSFQLNGYSFKALSSSASSHNKMIEFAEDPEIFRSHDDLIRYRENEVEKEQCQPSLFVSCGSKIASIAEQKERIFQLLDECIDEHDLAEDEQTSESTFHHKVQCASMSSEVEVIDVFTPSPGYNATKGSKRRRRSETEIIDLTISPLVV</sequence>
<organism evidence="3 4">
    <name type="scientific">Oldenlandia corymbosa var. corymbosa</name>
    <dbReference type="NCBI Taxonomy" id="529605"/>
    <lineage>
        <taxon>Eukaryota</taxon>
        <taxon>Viridiplantae</taxon>
        <taxon>Streptophyta</taxon>
        <taxon>Embryophyta</taxon>
        <taxon>Tracheophyta</taxon>
        <taxon>Spermatophyta</taxon>
        <taxon>Magnoliopsida</taxon>
        <taxon>eudicotyledons</taxon>
        <taxon>Gunneridae</taxon>
        <taxon>Pentapetalae</taxon>
        <taxon>asterids</taxon>
        <taxon>lamiids</taxon>
        <taxon>Gentianales</taxon>
        <taxon>Rubiaceae</taxon>
        <taxon>Rubioideae</taxon>
        <taxon>Spermacoceae</taxon>
        <taxon>Hedyotis-Oldenlandia complex</taxon>
        <taxon>Oldenlandia</taxon>
    </lineage>
</organism>
<feature type="compositionally biased region" description="Basic and acidic residues" evidence="1">
    <location>
        <begin position="204"/>
        <end position="213"/>
    </location>
</feature>
<dbReference type="InterPro" id="IPR000305">
    <property type="entry name" value="GIY-YIG_endonuc"/>
</dbReference>
<protein>
    <submittedName>
        <fullName evidence="3">OLC1v1006411C1</fullName>
    </submittedName>
</protein>
<dbReference type="Proteomes" id="UP001161247">
    <property type="component" value="Chromosome 5"/>
</dbReference>
<proteinExistence type="predicted"/>
<name>A0AAV1DHF7_OLDCO</name>
<dbReference type="PROSITE" id="PS50164">
    <property type="entry name" value="GIY_YIG"/>
    <property type="match status" value="1"/>
</dbReference>
<accession>A0AAV1DHF7</accession>
<keyword evidence="4" id="KW-1185">Reference proteome</keyword>
<dbReference type="CDD" id="cd10455">
    <property type="entry name" value="GIY-YIG_SLX1"/>
    <property type="match status" value="1"/>
</dbReference>
<dbReference type="Pfam" id="PF01541">
    <property type="entry name" value="GIY-YIG"/>
    <property type="match status" value="1"/>
</dbReference>
<dbReference type="AlphaFoldDB" id="A0AAV1DHF7"/>
<evidence type="ECO:0000313" key="3">
    <source>
        <dbReference type="EMBL" id="CAI9107123.1"/>
    </source>
</evidence>
<dbReference type="PANTHER" id="PTHR20208:SF10">
    <property type="entry name" value="STRUCTURE-SPECIFIC ENDONUCLEASE SUBUNIT SLX1"/>
    <property type="match status" value="1"/>
</dbReference>
<reference evidence="3" key="1">
    <citation type="submission" date="2023-03" db="EMBL/GenBank/DDBJ databases">
        <authorList>
            <person name="Julca I."/>
        </authorList>
    </citation>
    <scope>NUCLEOTIDE SEQUENCE</scope>
</reference>
<dbReference type="InterPro" id="IPR035901">
    <property type="entry name" value="GIY-YIG_endonuc_sf"/>
</dbReference>
<dbReference type="InterPro" id="IPR050381">
    <property type="entry name" value="SLX1_endonuclease"/>
</dbReference>
<feature type="compositionally biased region" description="Basic residues" evidence="1">
    <location>
        <begin position="214"/>
        <end position="232"/>
    </location>
</feature>